<protein>
    <submittedName>
        <fullName evidence="1">Uncharacterized protein</fullName>
    </submittedName>
</protein>
<keyword evidence="2" id="KW-1185">Reference proteome</keyword>
<accession>A0A8J1XSG8</accession>
<evidence type="ECO:0000313" key="1">
    <source>
        <dbReference type="EMBL" id="CAH1779208.1"/>
    </source>
</evidence>
<reference evidence="1" key="1">
    <citation type="submission" date="2022-03" db="EMBL/GenBank/DDBJ databases">
        <authorList>
            <person name="Martin C."/>
        </authorList>
    </citation>
    <scope>NUCLEOTIDE SEQUENCE</scope>
</reference>
<dbReference type="Gene3D" id="3.40.50.410">
    <property type="entry name" value="von Willebrand factor, type A domain"/>
    <property type="match status" value="1"/>
</dbReference>
<organism evidence="1 2">
    <name type="scientific">Owenia fusiformis</name>
    <name type="common">Polychaete worm</name>
    <dbReference type="NCBI Taxonomy" id="6347"/>
    <lineage>
        <taxon>Eukaryota</taxon>
        <taxon>Metazoa</taxon>
        <taxon>Spiralia</taxon>
        <taxon>Lophotrochozoa</taxon>
        <taxon>Annelida</taxon>
        <taxon>Polychaeta</taxon>
        <taxon>Sedentaria</taxon>
        <taxon>Canalipalpata</taxon>
        <taxon>Sabellida</taxon>
        <taxon>Oweniida</taxon>
        <taxon>Oweniidae</taxon>
        <taxon>Owenia</taxon>
    </lineage>
</organism>
<dbReference type="InterPro" id="IPR002035">
    <property type="entry name" value="VWF_A"/>
</dbReference>
<dbReference type="AlphaFoldDB" id="A0A8J1XSG8"/>
<dbReference type="EMBL" id="CAIIXF020000003">
    <property type="protein sequence ID" value="CAH1779208.1"/>
    <property type="molecule type" value="Genomic_DNA"/>
</dbReference>
<feature type="non-terminal residue" evidence="1">
    <location>
        <position position="152"/>
    </location>
</feature>
<proteinExistence type="predicted"/>
<dbReference type="PROSITE" id="PS50234">
    <property type="entry name" value="VWFA"/>
    <property type="match status" value="1"/>
</dbReference>
<evidence type="ECO:0000313" key="2">
    <source>
        <dbReference type="Proteomes" id="UP000749559"/>
    </source>
</evidence>
<dbReference type="InterPro" id="IPR036465">
    <property type="entry name" value="vWFA_dom_sf"/>
</dbReference>
<comment type="caution">
    <text evidence="1">The sequence shown here is derived from an EMBL/GenBank/DDBJ whole genome shotgun (WGS) entry which is preliminary data.</text>
</comment>
<dbReference type="Proteomes" id="UP000749559">
    <property type="component" value="Unassembled WGS sequence"/>
</dbReference>
<dbReference type="OrthoDB" id="6132182at2759"/>
<gene>
    <name evidence="1" type="ORF">OFUS_LOCUS6036</name>
</gene>
<dbReference type="SUPFAM" id="SSF53300">
    <property type="entry name" value="vWA-like"/>
    <property type="match status" value="1"/>
</dbReference>
<sequence length="152" mass="17515">FLNETRTKFQYKRAVKRMNLLLEPGRSLRRDCGTSTYLALESVRKDYFTPKGGDRDDKPNILFVLSDGVTVPVENQNLTFLEAGNLKKMNLLTFVMGMPNQRQVELNKRNVYIGDEEWIAIASTPENVFKMEFKTLTRKIAFLADQVCTVEN</sequence>
<name>A0A8J1XSG8_OWEFU</name>